<evidence type="ECO:0000313" key="2">
    <source>
        <dbReference type="EMBL" id="CAI5735297.1"/>
    </source>
</evidence>
<protein>
    <submittedName>
        <fullName evidence="2">Uncharacterized protein</fullName>
    </submittedName>
</protein>
<feature type="compositionally biased region" description="Basic and acidic residues" evidence="1">
    <location>
        <begin position="104"/>
        <end position="122"/>
    </location>
</feature>
<feature type="region of interest" description="Disordered" evidence="1">
    <location>
        <begin position="104"/>
        <end position="155"/>
    </location>
</feature>
<organism evidence="2 3">
    <name type="scientific">Peronospora destructor</name>
    <dbReference type="NCBI Taxonomy" id="86335"/>
    <lineage>
        <taxon>Eukaryota</taxon>
        <taxon>Sar</taxon>
        <taxon>Stramenopiles</taxon>
        <taxon>Oomycota</taxon>
        <taxon>Peronosporomycetes</taxon>
        <taxon>Peronosporales</taxon>
        <taxon>Peronosporaceae</taxon>
        <taxon>Peronospora</taxon>
    </lineage>
</organism>
<comment type="caution">
    <text evidence="2">The sequence shown here is derived from an EMBL/GenBank/DDBJ whole genome shotgun (WGS) entry which is preliminary data.</text>
</comment>
<accession>A0AAV0UFA4</accession>
<evidence type="ECO:0000313" key="3">
    <source>
        <dbReference type="Proteomes" id="UP001162029"/>
    </source>
</evidence>
<sequence>MSSAQSQNDFASPAKERSMDINEQESSNAAICAPQKQAQMTQDHHSLDAYVAVDALDRASLSKKRRRIRRDKKESNLKTFKAALASQKHIDTSQETMKDSGEILEENRHVDDEKHVSKKTSEDVGEMSVNEELGNKEELMSQSRRDESKRQRKIG</sequence>
<evidence type="ECO:0000256" key="1">
    <source>
        <dbReference type="SAM" id="MobiDB-lite"/>
    </source>
</evidence>
<feature type="compositionally biased region" description="Polar residues" evidence="1">
    <location>
        <begin position="1"/>
        <end position="10"/>
    </location>
</feature>
<reference evidence="2" key="1">
    <citation type="submission" date="2022-12" db="EMBL/GenBank/DDBJ databases">
        <authorList>
            <person name="Webb A."/>
        </authorList>
    </citation>
    <scope>NUCLEOTIDE SEQUENCE</scope>
    <source>
        <strain evidence="2">Pd1</strain>
    </source>
</reference>
<name>A0AAV0UFA4_9STRA</name>
<gene>
    <name evidence="2" type="ORF">PDE001_LOCUS5973</name>
</gene>
<feature type="compositionally biased region" description="Basic and acidic residues" evidence="1">
    <location>
        <begin position="133"/>
        <end position="149"/>
    </location>
</feature>
<dbReference type="Proteomes" id="UP001162029">
    <property type="component" value="Unassembled WGS sequence"/>
</dbReference>
<proteinExistence type="predicted"/>
<keyword evidence="3" id="KW-1185">Reference proteome</keyword>
<dbReference type="EMBL" id="CANTFM010001117">
    <property type="protein sequence ID" value="CAI5735297.1"/>
    <property type="molecule type" value="Genomic_DNA"/>
</dbReference>
<feature type="region of interest" description="Disordered" evidence="1">
    <location>
        <begin position="1"/>
        <end position="40"/>
    </location>
</feature>
<dbReference type="AlphaFoldDB" id="A0AAV0UFA4"/>